<keyword evidence="2" id="KW-1185">Reference proteome</keyword>
<geneLocation type="plasmid" evidence="2">
    <name>pDSM15236</name>
</geneLocation>
<evidence type="ECO:0000313" key="1">
    <source>
        <dbReference type="EMBL" id="ABD72039.1"/>
    </source>
</evidence>
<evidence type="ECO:0000313" key="2">
    <source>
        <dbReference type="Proteomes" id="UP000008332"/>
    </source>
</evidence>
<protein>
    <submittedName>
        <fullName evidence="1">Uncharacterized protein</fullName>
    </submittedName>
</protein>
<accession>Q21QA6</accession>
<dbReference type="InterPro" id="IPR017545">
    <property type="entry name" value="CRISPR-assoc_prot_Csf1"/>
</dbReference>
<reference evidence="2" key="1">
    <citation type="submission" date="2006-02" db="EMBL/GenBank/DDBJ databases">
        <title>Complete sequence of plasmid 1 of Rhodoferax ferrireducens DSM 15236.</title>
        <authorList>
            <person name="Copeland A."/>
            <person name="Lucas S."/>
            <person name="Lapidus A."/>
            <person name="Barry K."/>
            <person name="Detter J.C."/>
            <person name="Glavina del Rio T."/>
            <person name="Hammon N."/>
            <person name="Israni S."/>
            <person name="Pitluck S."/>
            <person name="Brettin T."/>
            <person name="Bruce D."/>
            <person name="Han C."/>
            <person name="Tapia R."/>
            <person name="Gilna P."/>
            <person name="Kiss H."/>
            <person name="Schmutz J."/>
            <person name="Larimer F."/>
            <person name="Land M."/>
            <person name="Kyrpides N."/>
            <person name="Ivanova N."/>
            <person name="Richardson P."/>
        </authorList>
    </citation>
    <scope>NUCLEOTIDE SEQUENCE [LARGE SCALE GENOMIC DNA]</scope>
    <source>
        <strain evidence="2">ATCC BAA-621 / DSM 15236 / T118</strain>
        <plasmid evidence="2">Plasmid pDSM15236</plasmid>
    </source>
</reference>
<dbReference type="HOGENOM" id="CLU_1076711_0_0_4"/>
<dbReference type="Proteomes" id="UP000008332">
    <property type="component" value="Plasmid unnamed1"/>
</dbReference>
<organism evidence="1 2">
    <name type="scientific">Albidiferax ferrireducens (strain ATCC BAA-621 / DSM 15236 / T118)</name>
    <name type="common">Rhodoferax ferrireducens</name>
    <dbReference type="NCBI Taxonomy" id="338969"/>
    <lineage>
        <taxon>Bacteria</taxon>
        <taxon>Pseudomonadati</taxon>
        <taxon>Pseudomonadota</taxon>
        <taxon>Betaproteobacteria</taxon>
        <taxon>Burkholderiales</taxon>
        <taxon>Comamonadaceae</taxon>
        <taxon>Rhodoferax</taxon>
    </lineage>
</organism>
<proteinExistence type="predicted"/>
<gene>
    <name evidence="1" type="ordered locus">Rfer_4353</name>
</gene>
<sequence>MCAAQLQVGDLAKLVTKDTFDKGFNNKLDIHHRGGDFVCGDCAALWSKDYLQSYSKSYATTKGVFKLSSNEDVQAFLLSPPSPPFVAIFNTRQQQHMIWRTPVCLSQDVMIVRVDDELIHIRRQLALDGARAWRSIESCMKVIGIKGLPARLERTLCDEGMGVIRPDVIKAALAHSPASAKAIGVLQTMRVGEWWALCALRHIDQDAPSTWPTPIQVLPLAPGAPGLPVEVDD</sequence>
<dbReference type="EMBL" id="CP000268">
    <property type="protein sequence ID" value="ABD72039.1"/>
    <property type="molecule type" value="Genomic_DNA"/>
</dbReference>
<keyword evidence="1" id="KW-0614">Plasmid</keyword>
<dbReference type="KEGG" id="rfr:Rfer_4353"/>
<dbReference type="OrthoDB" id="9157665at2"/>
<dbReference type="AlphaFoldDB" id="Q21QA6"/>
<name>Q21QA6_ALBFT</name>
<dbReference type="NCBIfam" id="TIGR03114">
    <property type="entry name" value="cas8u_csf1"/>
    <property type="match status" value="1"/>
</dbReference>
<dbReference type="CDD" id="cd09705">
    <property type="entry name" value="Csf1_U"/>
    <property type="match status" value="1"/>
</dbReference>